<proteinExistence type="predicted"/>
<accession>A0A2Z4IHZ4</accession>
<gene>
    <name evidence="4" type="ORF">DN752_11800</name>
</gene>
<evidence type="ECO:0000313" key="4">
    <source>
        <dbReference type="EMBL" id="AWW30751.1"/>
    </source>
</evidence>
<dbReference type="PANTHER" id="PTHR31302:SF31">
    <property type="entry name" value="PHOSPHODIESTERASE YAEI"/>
    <property type="match status" value="1"/>
</dbReference>
<keyword evidence="5" id="KW-1185">Reference proteome</keyword>
<evidence type="ECO:0000256" key="2">
    <source>
        <dbReference type="ARBA" id="ARBA00022801"/>
    </source>
</evidence>
<protein>
    <submittedName>
        <fullName evidence="4">Phosphoesterase</fullName>
    </submittedName>
</protein>
<dbReference type="GO" id="GO:0008758">
    <property type="term" value="F:UDP-2,3-diacylglucosamine hydrolase activity"/>
    <property type="evidence" value="ECO:0007669"/>
    <property type="project" value="TreeGrafter"/>
</dbReference>
<dbReference type="InterPro" id="IPR004843">
    <property type="entry name" value="Calcineurin-like_PHP"/>
</dbReference>
<dbReference type="GO" id="GO:0046872">
    <property type="term" value="F:metal ion binding"/>
    <property type="evidence" value="ECO:0007669"/>
    <property type="project" value="UniProtKB-KW"/>
</dbReference>
<dbReference type="SUPFAM" id="SSF56300">
    <property type="entry name" value="Metallo-dependent phosphatases"/>
    <property type="match status" value="1"/>
</dbReference>
<dbReference type="InterPro" id="IPR051158">
    <property type="entry name" value="Metallophosphoesterase_sf"/>
</dbReference>
<dbReference type="EMBL" id="CP030041">
    <property type="protein sequence ID" value="AWW30751.1"/>
    <property type="molecule type" value="Genomic_DNA"/>
</dbReference>
<keyword evidence="1" id="KW-0479">Metal-binding</keyword>
<keyword evidence="2" id="KW-0378">Hydrolase</keyword>
<feature type="domain" description="Calcineurin-like phosphoesterase" evidence="3">
    <location>
        <begin position="39"/>
        <end position="204"/>
    </location>
</feature>
<dbReference type="Gene3D" id="3.60.21.10">
    <property type="match status" value="1"/>
</dbReference>
<dbReference type="GO" id="GO:0016020">
    <property type="term" value="C:membrane"/>
    <property type="evidence" value="ECO:0007669"/>
    <property type="project" value="GOC"/>
</dbReference>
<evidence type="ECO:0000256" key="1">
    <source>
        <dbReference type="ARBA" id="ARBA00022723"/>
    </source>
</evidence>
<evidence type="ECO:0000313" key="5">
    <source>
        <dbReference type="Proteomes" id="UP000248688"/>
    </source>
</evidence>
<reference evidence="4 5" key="1">
    <citation type="submission" date="2018-06" db="EMBL/GenBank/DDBJ databases">
        <title>Echinicola strongylocentroti sp. nov., isolated from a sea urchin Strongylocentrotus intermedius.</title>
        <authorList>
            <person name="Bae S.S."/>
        </authorList>
    </citation>
    <scope>NUCLEOTIDE SEQUENCE [LARGE SCALE GENOMIC DNA]</scope>
    <source>
        <strain evidence="4 5">MEBiC08714</strain>
    </source>
</reference>
<dbReference type="GO" id="GO:0009245">
    <property type="term" value="P:lipid A biosynthetic process"/>
    <property type="evidence" value="ECO:0007669"/>
    <property type="project" value="TreeGrafter"/>
</dbReference>
<organism evidence="4 5">
    <name type="scientific">Echinicola strongylocentroti</name>
    <dbReference type="NCBI Taxonomy" id="1795355"/>
    <lineage>
        <taxon>Bacteria</taxon>
        <taxon>Pseudomonadati</taxon>
        <taxon>Bacteroidota</taxon>
        <taxon>Cytophagia</taxon>
        <taxon>Cytophagales</taxon>
        <taxon>Cyclobacteriaceae</taxon>
        <taxon>Echinicola</taxon>
    </lineage>
</organism>
<evidence type="ECO:0000259" key="3">
    <source>
        <dbReference type="Pfam" id="PF00149"/>
    </source>
</evidence>
<dbReference type="KEGG" id="est:DN752_11800"/>
<dbReference type="OrthoDB" id="9780884at2"/>
<name>A0A2Z4IHZ4_9BACT</name>
<dbReference type="PANTHER" id="PTHR31302">
    <property type="entry name" value="TRANSMEMBRANE PROTEIN WITH METALLOPHOSPHOESTERASE DOMAIN-RELATED"/>
    <property type="match status" value="1"/>
</dbReference>
<sequence length="269" mass="30479">MGVGALTTGYAYKLEPFWLEFVHRSMPVANLPESLIGKTVMQISDIHVGNRFDYRYIIDSFQKAQQYDPDFVVYTGDYITYEGEEQFRQLAEVMKFVVKGRFGTVGILGNHDYGKNWSEQHVADTVTKVLSNSGIEVLSNEQQTFNGLNIIGLDDYWGLNFGPSDLMGKIDDQMANLVLCHNPDVCDLDVWNGYRGWILSGHTHGGQCKPPFLPPPLLPVENKQYSSGQIELGDGRRLYINRALGHLWQIRFNVRPEITLFRLESANPG</sequence>
<dbReference type="Proteomes" id="UP000248688">
    <property type="component" value="Chromosome"/>
</dbReference>
<dbReference type="InterPro" id="IPR029052">
    <property type="entry name" value="Metallo-depent_PP-like"/>
</dbReference>
<dbReference type="Pfam" id="PF00149">
    <property type="entry name" value="Metallophos"/>
    <property type="match status" value="1"/>
</dbReference>
<dbReference type="AlphaFoldDB" id="A0A2Z4IHZ4"/>